<dbReference type="RefSeq" id="YP_009480789.1">
    <property type="nucleotide sequence ID" value="NC_037665.1"/>
</dbReference>
<dbReference type="Proteomes" id="UP000249758">
    <property type="component" value="Segment"/>
</dbReference>
<gene>
    <name evidence="2" type="ORF">pmac_cds_105</name>
</gene>
<proteinExistence type="predicted"/>
<sequence>MEATAHHHHHHYHYDNDNSVDDDGTVTSWKSRAAVALLGLFGVGPSRRTRPHGIDYDADDNGSSSSNESQDDDGNNAGGASRQPLVGARRDRRSDKSAKRIERNRRALRDCGLD</sequence>
<evidence type="ECO:0000313" key="2">
    <source>
        <dbReference type="EMBL" id="AVK76793.1"/>
    </source>
</evidence>
<organism evidence="2">
    <name type="scientific">Pandoravirus macleodensis</name>
    <dbReference type="NCBI Taxonomy" id="2107707"/>
    <lineage>
        <taxon>Viruses</taxon>
        <taxon>Pandoravirus</taxon>
    </lineage>
</organism>
<feature type="region of interest" description="Disordered" evidence="1">
    <location>
        <begin position="1"/>
        <end position="25"/>
    </location>
</feature>
<accession>A0A2U7UED0</accession>
<dbReference type="GeneID" id="36841248"/>
<dbReference type="EMBL" id="MG011691">
    <property type="protein sequence ID" value="AVK76793.1"/>
    <property type="molecule type" value="Genomic_DNA"/>
</dbReference>
<feature type="compositionally biased region" description="Basic and acidic residues" evidence="1">
    <location>
        <begin position="88"/>
        <end position="114"/>
    </location>
</feature>
<evidence type="ECO:0000256" key="1">
    <source>
        <dbReference type="SAM" id="MobiDB-lite"/>
    </source>
</evidence>
<dbReference type="KEGG" id="vg:36841248"/>
<reference evidence="2" key="1">
    <citation type="journal article" date="2018" name="Nat. Commun.">
        <title>Diversity and evolution of the emerging Pandoraviridae family.</title>
        <authorList>
            <person name="Legendre M."/>
            <person name="Fabre E."/>
            <person name="Poirot O."/>
            <person name="Jeudy S."/>
            <person name="Lartigue A."/>
            <person name="Alempic J.M."/>
            <person name="Beucher L."/>
            <person name="Philippe N."/>
            <person name="Bertaux L."/>
            <person name="Christo-Foroux E."/>
            <person name="Labadie K."/>
            <person name="Coute Y."/>
            <person name="Abergel C."/>
            <person name="Claverie J.M."/>
        </authorList>
    </citation>
    <scope>NUCLEOTIDE SEQUENCE [LARGE SCALE GENOMIC DNA]</scope>
    <source>
        <strain evidence="2">Macleodensis</strain>
    </source>
</reference>
<name>A0A2U7UED0_9VIRU</name>
<feature type="compositionally biased region" description="Basic residues" evidence="1">
    <location>
        <begin position="1"/>
        <end position="12"/>
    </location>
</feature>
<protein>
    <submittedName>
        <fullName evidence="2">Uncharacterized protein</fullName>
    </submittedName>
</protein>
<feature type="region of interest" description="Disordered" evidence="1">
    <location>
        <begin position="40"/>
        <end position="114"/>
    </location>
</feature>